<dbReference type="EMBL" id="BMDA01000003">
    <property type="protein sequence ID" value="GGH39076.1"/>
    <property type="molecule type" value="Genomic_DNA"/>
</dbReference>
<evidence type="ECO:0000259" key="1">
    <source>
        <dbReference type="Pfam" id="PF04606"/>
    </source>
</evidence>
<name>A0ABD0A9T3_9GAMM</name>
<evidence type="ECO:0000313" key="3">
    <source>
        <dbReference type="Proteomes" id="UP000652691"/>
    </source>
</evidence>
<accession>A0ABD0A9T3</accession>
<dbReference type="AlphaFoldDB" id="A0ABD0A9T3"/>
<dbReference type="Pfam" id="PF04606">
    <property type="entry name" value="Ogr_Delta"/>
    <property type="match status" value="1"/>
</dbReference>
<gene>
    <name evidence="2" type="ORF">GCM10007354_24600</name>
</gene>
<dbReference type="RefSeq" id="WP_032883206.1">
    <property type="nucleotide sequence ID" value="NZ_BMDA01000003.1"/>
</dbReference>
<dbReference type="Proteomes" id="UP000652691">
    <property type="component" value="Unassembled WGS sequence"/>
</dbReference>
<dbReference type="InterPro" id="IPR007684">
    <property type="entry name" value="Znf_Ogr/Delta"/>
</dbReference>
<feature type="domain" description="Zinc finger Ogr/Delta-type" evidence="1">
    <location>
        <begin position="9"/>
        <end position="54"/>
    </location>
</feature>
<organism evidence="2 3">
    <name type="scientific">Acinetobacter courvalinii</name>
    <dbReference type="NCBI Taxonomy" id="280147"/>
    <lineage>
        <taxon>Bacteria</taxon>
        <taxon>Pseudomonadati</taxon>
        <taxon>Pseudomonadota</taxon>
        <taxon>Gammaproteobacteria</taxon>
        <taxon>Moraxellales</taxon>
        <taxon>Moraxellaceae</taxon>
        <taxon>Acinetobacter</taxon>
    </lineage>
</organism>
<reference evidence="2 3" key="1">
    <citation type="journal article" date="2014" name="Int. J. Syst. Evol. Microbiol.">
        <title>Complete genome sequence of Corynebacterium casei LMG S-19264T (=DSM 44701T), isolated from a smear-ripened cheese.</title>
        <authorList>
            <consortium name="US DOE Joint Genome Institute (JGI-PGF)"/>
            <person name="Walter F."/>
            <person name="Albersmeier A."/>
            <person name="Kalinowski J."/>
            <person name="Ruckert C."/>
        </authorList>
    </citation>
    <scope>NUCLEOTIDE SEQUENCE [LARGE SCALE GENOMIC DNA]</scope>
    <source>
        <strain evidence="2 3">CCM 8635</strain>
    </source>
</reference>
<protein>
    <recommendedName>
        <fullName evidence="1">Zinc finger Ogr/Delta-type domain-containing protein</fullName>
    </recommendedName>
</protein>
<dbReference type="GeneID" id="80105041"/>
<dbReference type="PROSITE" id="PS51257">
    <property type="entry name" value="PROKAR_LIPOPROTEIN"/>
    <property type="match status" value="1"/>
</dbReference>
<sequence>MSKSIGFYCPHCDRRMHVTSRKKPSPLFHNIIVSCMNPDCLASFAADLEITRTIHNSLTPKPDLSLTKQTWENEIELQLNSLELQQEIDQYQKCFVEGAINALFWTRKIDLAQAQTYRNRLLQMKLI</sequence>
<proteinExistence type="predicted"/>
<comment type="caution">
    <text evidence="2">The sequence shown here is derived from an EMBL/GenBank/DDBJ whole genome shotgun (WGS) entry which is preliminary data.</text>
</comment>
<evidence type="ECO:0000313" key="2">
    <source>
        <dbReference type="EMBL" id="GGH39076.1"/>
    </source>
</evidence>